<gene>
    <name evidence="2" type="ORF">ACFO8Q_02640</name>
</gene>
<protein>
    <submittedName>
        <fullName evidence="2">YdcF family protein</fullName>
    </submittedName>
</protein>
<dbReference type="InterPro" id="IPR014729">
    <property type="entry name" value="Rossmann-like_a/b/a_fold"/>
</dbReference>
<dbReference type="InterPro" id="IPR051599">
    <property type="entry name" value="Cell_Envelope_Assoc"/>
</dbReference>
<sequence>MRFGNAIQPHKSDVIIVLGAQVWGYEPSPSLKERCNWAYELYRQGYAPKLILSGAHGDGYISEAEAMRRYLAGKGIPHDVMILEEQSHSTRTNLLFSKQIMEREGMKTAILVTNRFHQKRAQLLAKQLNMNTSGYAAKSQALFEPYWVVREVLAITKDSL</sequence>
<evidence type="ECO:0000313" key="3">
    <source>
        <dbReference type="Proteomes" id="UP001596002"/>
    </source>
</evidence>
<dbReference type="PANTHER" id="PTHR30336:SF4">
    <property type="entry name" value="ENVELOPE BIOGENESIS FACTOR ELYC"/>
    <property type="match status" value="1"/>
</dbReference>
<evidence type="ECO:0000313" key="2">
    <source>
        <dbReference type="EMBL" id="MFC4766298.1"/>
    </source>
</evidence>
<organism evidence="2 3">
    <name type="scientific">Effusibacillus consociatus</name>
    <dbReference type="NCBI Taxonomy" id="1117041"/>
    <lineage>
        <taxon>Bacteria</taxon>
        <taxon>Bacillati</taxon>
        <taxon>Bacillota</taxon>
        <taxon>Bacilli</taxon>
        <taxon>Bacillales</taxon>
        <taxon>Alicyclobacillaceae</taxon>
        <taxon>Effusibacillus</taxon>
    </lineage>
</organism>
<dbReference type="PANTHER" id="PTHR30336">
    <property type="entry name" value="INNER MEMBRANE PROTEIN, PROBABLE PERMEASE"/>
    <property type="match status" value="1"/>
</dbReference>
<evidence type="ECO:0000259" key="1">
    <source>
        <dbReference type="Pfam" id="PF02698"/>
    </source>
</evidence>
<dbReference type="InterPro" id="IPR003848">
    <property type="entry name" value="DUF218"/>
</dbReference>
<feature type="domain" description="DUF218" evidence="1">
    <location>
        <begin position="13"/>
        <end position="153"/>
    </location>
</feature>
<dbReference type="Pfam" id="PF02698">
    <property type="entry name" value="DUF218"/>
    <property type="match status" value="1"/>
</dbReference>
<dbReference type="Gene3D" id="3.40.50.620">
    <property type="entry name" value="HUPs"/>
    <property type="match status" value="1"/>
</dbReference>
<dbReference type="Proteomes" id="UP001596002">
    <property type="component" value="Unassembled WGS sequence"/>
</dbReference>
<dbReference type="CDD" id="cd06259">
    <property type="entry name" value="YdcF-like"/>
    <property type="match status" value="1"/>
</dbReference>
<reference evidence="3" key="1">
    <citation type="journal article" date="2019" name="Int. J. Syst. Evol. Microbiol.">
        <title>The Global Catalogue of Microorganisms (GCM) 10K type strain sequencing project: providing services to taxonomists for standard genome sequencing and annotation.</title>
        <authorList>
            <consortium name="The Broad Institute Genomics Platform"/>
            <consortium name="The Broad Institute Genome Sequencing Center for Infectious Disease"/>
            <person name="Wu L."/>
            <person name="Ma J."/>
        </authorList>
    </citation>
    <scope>NUCLEOTIDE SEQUENCE [LARGE SCALE GENOMIC DNA]</scope>
    <source>
        <strain evidence="3">WYCCWR 12678</strain>
    </source>
</reference>
<name>A0ABV9PXB3_9BACL</name>
<proteinExistence type="predicted"/>
<accession>A0ABV9PXB3</accession>
<comment type="caution">
    <text evidence="2">The sequence shown here is derived from an EMBL/GenBank/DDBJ whole genome shotgun (WGS) entry which is preliminary data.</text>
</comment>
<keyword evidence="3" id="KW-1185">Reference proteome</keyword>
<dbReference type="EMBL" id="JBHSHC010000014">
    <property type="protein sequence ID" value="MFC4766298.1"/>
    <property type="molecule type" value="Genomic_DNA"/>
</dbReference>